<dbReference type="InterPro" id="IPR015199">
    <property type="entry name" value="DNA_pol_III_delta_C"/>
</dbReference>
<keyword evidence="4 9" id="KW-0548">Nucleotidyltransferase</keyword>
<dbReference type="NCBIfam" id="TIGR00678">
    <property type="entry name" value="holB"/>
    <property type="match status" value="1"/>
</dbReference>
<evidence type="ECO:0000313" key="9">
    <source>
        <dbReference type="EMBL" id="TEB12217.1"/>
    </source>
</evidence>
<keyword evidence="10" id="KW-1185">Reference proteome</keyword>
<dbReference type="GO" id="GO:0008408">
    <property type="term" value="F:3'-5' exonuclease activity"/>
    <property type="evidence" value="ECO:0007669"/>
    <property type="project" value="InterPro"/>
</dbReference>
<evidence type="ECO:0000256" key="6">
    <source>
        <dbReference type="ARBA" id="ARBA00022932"/>
    </source>
</evidence>
<evidence type="ECO:0000256" key="3">
    <source>
        <dbReference type="ARBA" id="ARBA00022679"/>
    </source>
</evidence>
<evidence type="ECO:0000256" key="7">
    <source>
        <dbReference type="ARBA" id="ARBA00049244"/>
    </source>
</evidence>
<proteinExistence type="predicted"/>
<dbReference type="FunFam" id="3.40.50.300:FF:001255">
    <property type="entry name" value="DNA polymerase III subunit delta"/>
    <property type="match status" value="1"/>
</dbReference>
<dbReference type="EC" id="2.7.7.7" evidence="1"/>
<evidence type="ECO:0000259" key="8">
    <source>
        <dbReference type="Pfam" id="PF09115"/>
    </source>
</evidence>
<dbReference type="GO" id="GO:0006261">
    <property type="term" value="P:DNA-templated DNA replication"/>
    <property type="evidence" value="ECO:0007669"/>
    <property type="project" value="TreeGrafter"/>
</dbReference>
<keyword evidence="5" id="KW-0235">DNA replication</keyword>
<dbReference type="PANTHER" id="PTHR11669">
    <property type="entry name" value="REPLICATION FACTOR C / DNA POLYMERASE III GAMMA-TAU SUBUNIT"/>
    <property type="match status" value="1"/>
</dbReference>
<dbReference type="SUPFAM" id="SSF52540">
    <property type="entry name" value="P-loop containing nucleoside triphosphate hydrolases"/>
    <property type="match status" value="1"/>
</dbReference>
<gene>
    <name evidence="9" type="primary">dnaX_2</name>
    <name evidence="9" type="ORF">Pmgp_01108</name>
</gene>
<evidence type="ECO:0000256" key="4">
    <source>
        <dbReference type="ARBA" id="ARBA00022695"/>
    </source>
</evidence>
<name>A0A4Y7RVC6_9FIRM</name>
<dbReference type="Gene3D" id="1.20.272.10">
    <property type="match status" value="1"/>
</dbReference>
<evidence type="ECO:0000313" key="10">
    <source>
        <dbReference type="Proteomes" id="UP000297597"/>
    </source>
</evidence>
<evidence type="ECO:0000256" key="2">
    <source>
        <dbReference type="ARBA" id="ARBA00014363"/>
    </source>
</evidence>
<dbReference type="EMBL" id="QFFZ01000008">
    <property type="protein sequence ID" value="TEB12217.1"/>
    <property type="molecule type" value="Genomic_DNA"/>
</dbReference>
<organism evidence="9 10">
    <name type="scientific">Pelotomaculum propionicicum</name>
    <dbReference type="NCBI Taxonomy" id="258475"/>
    <lineage>
        <taxon>Bacteria</taxon>
        <taxon>Bacillati</taxon>
        <taxon>Bacillota</taxon>
        <taxon>Clostridia</taxon>
        <taxon>Eubacteriales</taxon>
        <taxon>Desulfotomaculaceae</taxon>
        <taxon>Pelotomaculum</taxon>
    </lineage>
</organism>
<keyword evidence="6" id="KW-0239">DNA-directed DNA polymerase</keyword>
<keyword evidence="3 9" id="KW-0808">Transferase</keyword>
<dbReference type="RefSeq" id="WP_134212983.1">
    <property type="nucleotide sequence ID" value="NZ_QFFZ01000008.1"/>
</dbReference>
<dbReference type="InterPro" id="IPR050238">
    <property type="entry name" value="DNA_Rep/Repair_Clamp_Loader"/>
</dbReference>
<comment type="caution">
    <text evidence="9">The sequence shown here is derived from an EMBL/GenBank/DDBJ whole genome shotgun (WGS) entry which is preliminary data.</text>
</comment>
<dbReference type="Proteomes" id="UP000297597">
    <property type="component" value="Unassembled WGS sequence"/>
</dbReference>
<dbReference type="GO" id="GO:0003677">
    <property type="term" value="F:DNA binding"/>
    <property type="evidence" value="ECO:0007669"/>
    <property type="project" value="InterPro"/>
</dbReference>
<dbReference type="Gene3D" id="3.40.50.300">
    <property type="entry name" value="P-loop containing nucleotide triphosphate hydrolases"/>
    <property type="match status" value="1"/>
</dbReference>
<dbReference type="Pfam" id="PF09115">
    <property type="entry name" value="DNApol3-delta_C"/>
    <property type="match status" value="1"/>
</dbReference>
<accession>A0A4Y7RVC6</accession>
<sequence>MLLLKKAAGHKQVVRMLRNTVSQGRVAHAYLFAGPEGVGKETVALSFARALLCSSSADGDACGVCRSCRQVRSGNHPDFYALGPDGASIKIEQIRDIQRKVPYRSYQGGRKIFLIRQAETMTGQASNCLLKTLEEPPPDTVFILITARPQLLPPTILSRCQQVFFKNIPLPELVEGLVRLHGMAEEDALLPAALSGGSMGKALAYTSGSYQEKRQAVYKLLQALSEAGPCEALEMAEKAAESRESAYFTLEILSCWYRDLMVYRETGEAGLLFNHDHTALIKSESERFETPALLEIIESIESAKGKAETNINTRLILEALFLKLAGFAYNYKKLPGTLNYT</sequence>
<dbReference type="PANTHER" id="PTHR11669:SF8">
    <property type="entry name" value="DNA POLYMERASE III SUBUNIT DELTA"/>
    <property type="match status" value="1"/>
</dbReference>
<dbReference type="SUPFAM" id="SSF48019">
    <property type="entry name" value="post-AAA+ oligomerization domain-like"/>
    <property type="match status" value="1"/>
</dbReference>
<dbReference type="AlphaFoldDB" id="A0A4Y7RVC6"/>
<evidence type="ECO:0000256" key="5">
    <source>
        <dbReference type="ARBA" id="ARBA00022705"/>
    </source>
</evidence>
<dbReference type="OrthoDB" id="9810148at2"/>
<protein>
    <recommendedName>
        <fullName evidence="2">DNA polymerase III subunit delta'</fullName>
        <ecNumber evidence="1">2.7.7.7</ecNumber>
    </recommendedName>
</protein>
<dbReference type="GO" id="GO:0009360">
    <property type="term" value="C:DNA polymerase III complex"/>
    <property type="evidence" value="ECO:0007669"/>
    <property type="project" value="InterPro"/>
</dbReference>
<dbReference type="CDD" id="cd00009">
    <property type="entry name" value="AAA"/>
    <property type="match status" value="1"/>
</dbReference>
<reference evidence="9 10" key="1">
    <citation type="journal article" date="2018" name="Environ. Microbiol.">
        <title>Novel energy conservation strategies and behaviour of Pelotomaculum schinkii driving syntrophic propionate catabolism.</title>
        <authorList>
            <person name="Hidalgo-Ahumada C.A.P."/>
            <person name="Nobu M.K."/>
            <person name="Narihiro T."/>
            <person name="Tamaki H."/>
            <person name="Liu W.T."/>
            <person name="Kamagata Y."/>
            <person name="Stams A.J.M."/>
            <person name="Imachi H."/>
            <person name="Sousa D.Z."/>
        </authorList>
    </citation>
    <scope>NUCLEOTIDE SEQUENCE [LARGE SCALE GENOMIC DNA]</scope>
    <source>
        <strain evidence="9 10">MGP</strain>
    </source>
</reference>
<dbReference type="InterPro" id="IPR008921">
    <property type="entry name" value="DNA_pol3_clamp-load_cplx_C"/>
</dbReference>
<feature type="domain" description="DNA polymerase III delta subunit C-terminal" evidence="8">
    <location>
        <begin position="213"/>
        <end position="324"/>
    </location>
</feature>
<comment type="catalytic activity">
    <reaction evidence="7">
        <text>DNA(n) + a 2'-deoxyribonucleoside 5'-triphosphate = DNA(n+1) + diphosphate</text>
        <dbReference type="Rhea" id="RHEA:22508"/>
        <dbReference type="Rhea" id="RHEA-COMP:17339"/>
        <dbReference type="Rhea" id="RHEA-COMP:17340"/>
        <dbReference type="ChEBI" id="CHEBI:33019"/>
        <dbReference type="ChEBI" id="CHEBI:61560"/>
        <dbReference type="ChEBI" id="CHEBI:173112"/>
        <dbReference type="EC" id="2.7.7.7"/>
    </reaction>
</comment>
<dbReference type="GO" id="GO:0003887">
    <property type="term" value="F:DNA-directed DNA polymerase activity"/>
    <property type="evidence" value="ECO:0007669"/>
    <property type="project" value="UniProtKB-KW"/>
</dbReference>
<dbReference type="InterPro" id="IPR004622">
    <property type="entry name" value="DNA_pol_HolB"/>
</dbReference>
<dbReference type="Pfam" id="PF13177">
    <property type="entry name" value="DNA_pol3_delta2"/>
    <property type="match status" value="1"/>
</dbReference>
<evidence type="ECO:0000256" key="1">
    <source>
        <dbReference type="ARBA" id="ARBA00012417"/>
    </source>
</evidence>
<dbReference type="InterPro" id="IPR027417">
    <property type="entry name" value="P-loop_NTPase"/>
</dbReference>